<keyword evidence="1" id="KW-0732">Signal</keyword>
<dbReference type="AlphaFoldDB" id="A0A1I1WYV3"/>
<dbReference type="OrthoDB" id="7867642at2"/>
<organism evidence="2 3">
    <name type="scientific">Sulfitobacter brevis</name>
    <dbReference type="NCBI Taxonomy" id="74348"/>
    <lineage>
        <taxon>Bacteria</taxon>
        <taxon>Pseudomonadati</taxon>
        <taxon>Pseudomonadota</taxon>
        <taxon>Alphaproteobacteria</taxon>
        <taxon>Rhodobacterales</taxon>
        <taxon>Roseobacteraceae</taxon>
        <taxon>Sulfitobacter</taxon>
    </lineage>
</organism>
<dbReference type="PROSITE" id="PS51257">
    <property type="entry name" value="PROKAR_LIPOPROTEIN"/>
    <property type="match status" value="1"/>
</dbReference>
<gene>
    <name evidence="2" type="ORF">SAMN04488523_104189</name>
</gene>
<evidence type="ECO:0008006" key="4">
    <source>
        <dbReference type="Google" id="ProtNLM"/>
    </source>
</evidence>
<sequence>MRLVLAALVALSLGACVEVQTAVDNTARTAAKGVITETLATRFPQVPKKLITPFTDCIIDNSSALEVREYARAAVIGVDDTTVATVRGVLARPETAQCLQSRALSSGLV</sequence>
<dbReference type="RefSeq" id="WP_093923114.1">
    <property type="nucleotide sequence ID" value="NZ_FOMW01000004.1"/>
</dbReference>
<dbReference type="Proteomes" id="UP000198977">
    <property type="component" value="Unassembled WGS sequence"/>
</dbReference>
<evidence type="ECO:0000313" key="3">
    <source>
        <dbReference type="Proteomes" id="UP000198977"/>
    </source>
</evidence>
<evidence type="ECO:0000256" key="1">
    <source>
        <dbReference type="SAM" id="SignalP"/>
    </source>
</evidence>
<protein>
    <recommendedName>
        <fullName evidence="4">Succinate dehydrogenase</fullName>
    </recommendedName>
</protein>
<evidence type="ECO:0000313" key="2">
    <source>
        <dbReference type="EMBL" id="SFE00287.1"/>
    </source>
</evidence>
<dbReference type="EMBL" id="FOMW01000004">
    <property type="protein sequence ID" value="SFE00287.1"/>
    <property type="molecule type" value="Genomic_DNA"/>
</dbReference>
<feature type="signal peptide" evidence="1">
    <location>
        <begin position="1"/>
        <end position="21"/>
    </location>
</feature>
<name>A0A1I1WYV3_9RHOB</name>
<accession>A0A1I1WYV3</accession>
<proteinExistence type="predicted"/>
<reference evidence="2 3" key="1">
    <citation type="submission" date="2016-10" db="EMBL/GenBank/DDBJ databases">
        <authorList>
            <person name="de Groot N.N."/>
        </authorList>
    </citation>
    <scope>NUCLEOTIDE SEQUENCE [LARGE SCALE GENOMIC DNA]</scope>
    <source>
        <strain evidence="2 3">DSM 11443</strain>
    </source>
</reference>
<dbReference type="STRING" id="74348.SAMN04488523_104189"/>
<keyword evidence="3" id="KW-1185">Reference proteome</keyword>
<feature type="chain" id="PRO_5011658322" description="Succinate dehydrogenase" evidence="1">
    <location>
        <begin position="22"/>
        <end position="109"/>
    </location>
</feature>